<dbReference type="Gene3D" id="3.40.50.12780">
    <property type="entry name" value="N-terminal domain of ligase-like"/>
    <property type="match status" value="1"/>
</dbReference>
<accession>A0A380XU10</accession>
<protein>
    <submittedName>
        <fullName evidence="6">Long-chain-fatty-acid--CoA ligase</fullName>
        <ecNumber evidence="6">6.2.1.3</ecNumber>
    </submittedName>
</protein>
<dbReference type="InterPro" id="IPR045851">
    <property type="entry name" value="AMP-bd_C_sf"/>
</dbReference>
<gene>
    <name evidence="6" type="ORF">KIS1582_3693</name>
</gene>
<proteinExistence type="inferred from homology"/>
<keyword evidence="2" id="KW-0474">Menaquinone biosynthesis</keyword>
<dbReference type="OrthoDB" id="9757771at2"/>
<evidence type="ECO:0000256" key="4">
    <source>
        <dbReference type="ARBA" id="ARBA00022741"/>
    </source>
</evidence>
<dbReference type="InterPro" id="IPR025110">
    <property type="entry name" value="AMP-bd_C"/>
</dbReference>
<dbReference type="SUPFAM" id="SSF56801">
    <property type="entry name" value="Acetyl-CoA synthetase-like"/>
    <property type="match status" value="1"/>
</dbReference>
<dbReference type="GO" id="GO:0004467">
    <property type="term" value="F:long-chain fatty acid-CoA ligase activity"/>
    <property type="evidence" value="ECO:0007669"/>
    <property type="project" value="UniProtKB-EC"/>
</dbReference>
<dbReference type="PANTHER" id="PTHR43201">
    <property type="entry name" value="ACYL-COA SYNTHETASE"/>
    <property type="match status" value="1"/>
</dbReference>
<dbReference type="GO" id="GO:0005524">
    <property type="term" value="F:ATP binding"/>
    <property type="evidence" value="ECO:0007669"/>
    <property type="project" value="UniProtKB-KW"/>
</dbReference>
<dbReference type="AlphaFoldDB" id="A0A380XU10"/>
<dbReference type="NCBIfam" id="TIGR01923">
    <property type="entry name" value="menE"/>
    <property type="match status" value="1"/>
</dbReference>
<dbReference type="GO" id="GO:0008756">
    <property type="term" value="F:o-succinylbenzoate-CoA ligase activity"/>
    <property type="evidence" value="ECO:0007669"/>
    <property type="project" value="InterPro"/>
</dbReference>
<dbReference type="InterPro" id="IPR020845">
    <property type="entry name" value="AMP-binding_CS"/>
</dbReference>
<dbReference type="GeneID" id="67524463"/>
<dbReference type="NCBIfam" id="NF005307">
    <property type="entry name" value="PRK06839.1"/>
    <property type="match status" value="1"/>
</dbReference>
<name>A0A380XU10_CYTFI</name>
<organism evidence="6 7">
    <name type="scientific">Cytobacillus firmus</name>
    <name type="common">Bacillus firmus</name>
    <dbReference type="NCBI Taxonomy" id="1399"/>
    <lineage>
        <taxon>Bacteria</taxon>
        <taxon>Bacillati</taxon>
        <taxon>Bacillota</taxon>
        <taxon>Bacilli</taxon>
        <taxon>Bacillales</taxon>
        <taxon>Bacillaceae</taxon>
        <taxon>Cytobacillus</taxon>
    </lineage>
</organism>
<dbReference type="Pfam" id="PF00501">
    <property type="entry name" value="AMP-binding"/>
    <property type="match status" value="1"/>
</dbReference>
<dbReference type="Proteomes" id="UP000465778">
    <property type="component" value="Unassembled WGS sequence"/>
</dbReference>
<dbReference type="GO" id="GO:0009234">
    <property type="term" value="P:menaquinone biosynthetic process"/>
    <property type="evidence" value="ECO:0007669"/>
    <property type="project" value="UniProtKB-KW"/>
</dbReference>
<evidence type="ECO:0000256" key="1">
    <source>
        <dbReference type="ARBA" id="ARBA00006432"/>
    </source>
</evidence>
<dbReference type="GO" id="GO:0031956">
    <property type="term" value="F:medium-chain fatty acid-CoA ligase activity"/>
    <property type="evidence" value="ECO:0007669"/>
    <property type="project" value="TreeGrafter"/>
</dbReference>
<sequence>MKGIAYWIQKWAFTHPDRTAVITDNEKVSYRQLDKMIDSAAVKIHEKLQGKKGERIAILSHNRIEYIVLLFAIAKAECVAVPLNIRLSAKELIFQLNDSGSKLIFAEKENAEFAASLFEQSELESMEFMEDLCEGTQTCFANENPIDEEAPYIICYTSGTTGKPKGAVLTQSNMFWNAVNNKLAIDLTSEDRCIVLLPLFHIGGIGLFAFPSLFSGGTIVIPGKFEPEKALDMIEKHKVTIVMGVPTIHQALLTSPSFKTADLSTVRWFYNGGAPCPRELIDAYFDRGFLFGQGFGMTETSPTLFMLTKEDAPRKRGSIGKPVLFSEYKLIDSEGKAAAKSEVGELAVRGPNIMKEYWNRPDATEDALKDGWLLTGDLAKTDDEGFLFIVGRKKEMIISGGENIYPLEVEHVISQLKDVAEVAVVGNADPLWGEVPEAFIVKENGSALTEDDVIQYCHGNLAKYKIPKKVTFLKELPKNATGKIQKTQLLVRG</sequence>
<dbReference type="InterPro" id="IPR042099">
    <property type="entry name" value="ANL_N_sf"/>
</dbReference>
<dbReference type="InterPro" id="IPR000873">
    <property type="entry name" value="AMP-dep_synth/lig_dom"/>
</dbReference>
<comment type="caution">
    <text evidence="6">The sequence shown here is derived from an EMBL/GenBank/DDBJ whole genome shotgun (WGS) entry which is preliminary data.</text>
</comment>
<dbReference type="RefSeq" id="WP_061793594.1">
    <property type="nucleotide sequence ID" value="NZ_JARSNG010000063.1"/>
</dbReference>
<dbReference type="EC" id="6.2.1.3" evidence="6"/>
<dbReference type="InterPro" id="IPR010192">
    <property type="entry name" value="MenE"/>
</dbReference>
<dbReference type="FunFam" id="3.30.300.30:FF:000008">
    <property type="entry name" value="2,3-dihydroxybenzoate-AMP ligase"/>
    <property type="match status" value="1"/>
</dbReference>
<dbReference type="PROSITE" id="PS00455">
    <property type="entry name" value="AMP_BINDING"/>
    <property type="match status" value="1"/>
</dbReference>
<dbReference type="PANTHER" id="PTHR43201:SF5">
    <property type="entry name" value="MEDIUM-CHAIN ACYL-COA LIGASE ACSF2, MITOCHONDRIAL"/>
    <property type="match status" value="1"/>
</dbReference>
<reference evidence="6 7" key="1">
    <citation type="journal article" date="2020" name="G3 (Bethesda)">
        <title>Whole Genome Sequencing and Comparative Genomics of Two Nematicidal Bacillus Strains Reveals a Wide Range of Possible Virulence Factors.</title>
        <authorList>
            <person name="Susic N."/>
            <person name="Janezic S."/>
            <person name="Rupnik M."/>
            <person name="Geric Stare B."/>
        </authorList>
    </citation>
    <scope>NUCLEOTIDE SEQUENCE [LARGE SCALE GENOMIC DNA]</scope>
    <source>
        <strain evidence="6 7">I-1582</strain>
    </source>
</reference>
<dbReference type="CDD" id="cd17631">
    <property type="entry name" value="FACL_FadD13-like"/>
    <property type="match status" value="1"/>
</dbReference>
<dbReference type="NCBIfam" id="NF004837">
    <property type="entry name" value="PRK06187.1"/>
    <property type="match status" value="1"/>
</dbReference>
<keyword evidence="3 6" id="KW-0436">Ligase</keyword>
<evidence type="ECO:0000256" key="5">
    <source>
        <dbReference type="ARBA" id="ARBA00022840"/>
    </source>
</evidence>
<evidence type="ECO:0000256" key="2">
    <source>
        <dbReference type="ARBA" id="ARBA00022428"/>
    </source>
</evidence>
<dbReference type="Gene3D" id="3.30.300.30">
    <property type="match status" value="1"/>
</dbReference>
<keyword evidence="5" id="KW-0067">ATP-binding</keyword>
<keyword evidence="4" id="KW-0547">Nucleotide-binding</keyword>
<evidence type="ECO:0000256" key="3">
    <source>
        <dbReference type="ARBA" id="ARBA00022598"/>
    </source>
</evidence>
<comment type="similarity">
    <text evidence="1">Belongs to the ATP-dependent AMP-binding enzyme family.</text>
</comment>
<dbReference type="EMBL" id="VDEM01000054">
    <property type="protein sequence ID" value="KAF0822546.1"/>
    <property type="molecule type" value="Genomic_DNA"/>
</dbReference>
<dbReference type="Pfam" id="PF13193">
    <property type="entry name" value="AMP-binding_C"/>
    <property type="match status" value="1"/>
</dbReference>
<evidence type="ECO:0000313" key="7">
    <source>
        <dbReference type="Proteomes" id="UP000465778"/>
    </source>
</evidence>
<evidence type="ECO:0000313" key="6">
    <source>
        <dbReference type="EMBL" id="KAF0822546.1"/>
    </source>
</evidence>